<keyword evidence="7 10" id="KW-0238">DNA-binding</keyword>
<comment type="function">
    <text evidence="10">CRISPR (clustered regularly interspaced short palindromic repeat), is an adaptive immune system that provides protection against mobile genetic elements (viruses, transposable elements and conjugative plasmids). CRISPR clusters contain spacers, sequences complementary to antecedent mobile elements, and target invading nucleic acids. CRISPR clusters are transcribed and processed into CRISPR RNA (crRNA). Acts as a dsDNA endonuclease. Involved in the integration of spacer DNA into the CRISPR cassette.</text>
</comment>
<protein>
    <recommendedName>
        <fullName evidence="10">CRISPR-associated endonuclease Cas1</fullName>
        <ecNumber evidence="10">3.1.-.-</ecNumber>
    </recommendedName>
</protein>
<comment type="cofactor">
    <cofactor evidence="10">
        <name>Mg(2+)</name>
        <dbReference type="ChEBI" id="CHEBI:18420"/>
    </cofactor>
    <cofactor evidence="10">
        <name>Mn(2+)</name>
        <dbReference type="ChEBI" id="CHEBI:29035"/>
    </cofactor>
</comment>
<dbReference type="InterPro" id="IPR002729">
    <property type="entry name" value="CRISPR-assoc_Cas1"/>
</dbReference>
<dbReference type="Gene3D" id="1.20.120.920">
    <property type="entry name" value="CRISPR-associated endonuclease Cas1, C-terminal domain"/>
    <property type="match status" value="1"/>
</dbReference>
<dbReference type="GO" id="GO:0004520">
    <property type="term" value="F:DNA endonuclease activity"/>
    <property type="evidence" value="ECO:0007669"/>
    <property type="project" value="InterPro"/>
</dbReference>
<keyword evidence="3 10" id="KW-0255">Endonuclease</keyword>
<accession>A0AA43P491</accession>
<feature type="binding site" evidence="10">
    <location>
        <position position="209"/>
    </location>
    <ligand>
        <name>Mn(2+)</name>
        <dbReference type="ChEBI" id="CHEBI:29035"/>
    </ligand>
</feature>
<evidence type="ECO:0000256" key="6">
    <source>
        <dbReference type="ARBA" id="ARBA00023118"/>
    </source>
</evidence>
<name>A0AA43P491_9BIFI</name>
<dbReference type="GO" id="GO:0016787">
    <property type="term" value="F:hydrolase activity"/>
    <property type="evidence" value="ECO:0007669"/>
    <property type="project" value="UniProtKB-KW"/>
</dbReference>
<reference evidence="11" key="2">
    <citation type="journal article" date="2023" name="Gut Microbes">
        <title>Characterization of Bifidobacterium kashiwanohense that utilizes both milk- and plant-derived oligosaccharides.</title>
        <authorList>
            <person name="Orihara K."/>
            <person name="Yahagi K."/>
            <person name="Saito Y."/>
            <person name="Watanabe Y."/>
            <person name="Sasai T."/>
            <person name="Hara T."/>
            <person name="Tsukuda N."/>
            <person name="Oki K."/>
            <person name="Fujimoto J."/>
            <person name="Matsuki T."/>
        </authorList>
    </citation>
    <scope>NUCLEOTIDE SEQUENCE</scope>
    <source>
        <strain evidence="11">YIT 13062</strain>
    </source>
</reference>
<dbReference type="Pfam" id="PF01867">
    <property type="entry name" value="Cas_Cas1"/>
    <property type="match status" value="1"/>
</dbReference>
<reference evidence="11" key="1">
    <citation type="submission" date="2022-09" db="EMBL/GenBank/DDBJ databases">
        <authorList>
            <person name="Orihara K."/>
        </authorList>
    </citation>
    <scope>NUCLEOTIDE SEQUENCE</scope>
    <source>
        <strain evidence="11">YIT 13062</strain>
    </source>
</reference>
<evidence type="ECO:0000256" key="1">
    <source>
        <dbReference type="ARBA" id="ARBA00022722"/>
    </source>
</evidence>
<keyword evidence="4 10" id="KW-0378">Hydrolase</keyword>
<evidence type="ECO:0000313" key="11">
    <source>
        <dbReference type="EMBL" id="MDH7889075.1"/>
    </source>
</evidence>
<comment type="subunit">
    <text evidence="9 10">Homodimer, forms a heterotetramer with a Cas2 homodimer.</text>
</comment>
<dbReference type="GO" id="GO:0003677">
    <property type="term" value="F:DNA binding"/>
    <property type="evidence" value="ECO:0007669"/>
    <property type="project" value="UniProtKB-KW"/>
</dbReference>
<feature type="binding site" evidence="10">
    <location>
        <position position="150"/>
    </location>
    <ligand>
        <name>Mn(2+)</name>
        <dbReference type="ChEBI" id="CHEBI:29035"/>
    </ligand>
</feature>
<keyword evidence="1 10" id="KW-0540">Nuclease</keyword>
<dbReference type="GO" id="GO:0046872">
    <property type="term" value="F:metal ion binding"/>
    <property type="evidence" value="ECO:0007669"/>
    <property type="project" value="UniProtKB-UniRule"/>
</dbReference>
<dbReference type="EMBL" id="JAOPMH010000001">
    <property type="protein sequence ID" value="MDH7889075.1"/>
    <property type="molecule type" value="Genomic_DNA"/>
</dbReference>
<evidence type="ECO:0000256" key="4">
    <source>
        <dbReference type="ARBA" id="ARBA00022801"/>
    </source>
</evidence>
<dbReference type="RefSeq" id="WP_281105270.1">
    <property type="nucleotide sequence ID" value="NZ_JAOPMH010000001.1"/>
</dbReference>
<dbReference type="NCBIfam" id="TIGR03639">
    <property type="entry name" value="cas1_NMENI"/>
    <property type="match status" value="1"/>
</dbReference>
<dbReference type="PANTHER" id="PTHR34353">
    <property type="entry name" value="CRISPR-ASSOCIATED ENDONUCLEASE CAS1 1"/>
    <property type="match status" value="1"/>
</dbReference>
<comment type="similarity">
    <text evidence="10">Belongs to the CRISPR-associated endonuclease Cas1 family.</text>
</comment>
<keyword evidence="2 10" id="KW-0479">Metal-binding</keyword>
<dbReference type="InterPro" id="IPR050646">
    <property type="entry name" value="Cas1"/>
</dbReference>
<keyword evidence="5 10" id="KW-0460">Magnesium</keyword>
<keyword evidence="8 10" id="KW-0464">Manganese</keyword>
<proteinExistence type="inferred from homology"/>
<dbReference type="GO" id="GO:0051607">
    <property type="term" value="P:defense response to virus"/>
    <property type="evidence" value="ECO:0007669"/>
    <property type="project" value="UniProtKB-UniRule"/>
</dbReference>
<evidence type="ECO:0000256" key="9">
    <source>
        <dbReference type="ARBA" id="ARBA00038592"/>
    </source>
</evidence>
<dbReference type="InterPro" id="IPR042206">
    <property type="entry name" value="CRISPR-assoc_Cas1_C"/>
</dbReference>
<evidence type="ECO:0000256" key="3">
    <source>
        <dbReference type="ARBA" id="ARBA00022759"/>
    </source>
</evidence>
<dbReference type="GO" id="GO:0043571">
    <property type="term" value="P:maintenance of CRISPR repeat elements"/>
    <property type="evidence" value="ECO:0007669"/>
    <property type="project" value="UniProtKB-UniRule"/>
</dbReference>
<keyword evidence="6 10" id="KW-0051">Antiviral defense</keyword>
<dbReference type="PANTHER" id="PTHR34353:SF2">
    <property type="entry name" value="CRISPR-ASSOCIATED ENDONUCLEASE CAS1 1"/>
    <property type="match status" value="1"/>
</dbReference>
<evidence type="ECO:0000313" key="12">
    <source>
        <dbReference type="Proteomes" id="UP001161916"/>
    </source>
</evidence>
<dbReference type="Proteomes" id="UP001161916">
    <property type="component" value="Unassembled WGS sequence"/>
</dbReference>
<evidence type="ECO:0000256" key="7">
    <source>
        <dbReference type="ARBA" id="ARBA00023125"/>
    </source>
</evidence>
<evidence type="ECO:0000256" key="2">
    <source>
        <dbReference type="ARBA" id="ARBA00022723"/>
    </source>
</evidence>
<dbReference type="AlphaFoldDB" id="A0AA43P491"/>
<evidence type="ECO:0000256" key="10">
    <source>
        <dbReference type="HAMAP-Rule" id="MF_01470"/>
    </source>
</evidence>
<dbReference type="InterPro" id="IPR019855">
    <property type="entry name" value="CRISPR-assoc_Cas1_NMENI"/>
</dbReference>
<comment type="caution">
    <text evidence="11">The sequence shown here is derived from an EMBL/GenBank/DDBJ whole genome shotgun (WGS) entry which is preliminary data.</text>
</comment>
<dbReference type="EC" id="3.1.-.-" evidence="10"/>
<gene>
    <name evidence="10 11" type="primary">cas1</name>
    <name evidence="11" type="ORF">OB951_00325</name>
</gene>
<feature type="binding site" evidence="10">
    <location>
        <position position="224"/>
    </location>
    <ligand>
        <name>Mn(2+)</name>
        <dbReference type="ChEBI" id="CHEBI:29035"/>
    </ligand>
</feature>
<dbReference type="HAMAP" id="MF_01470">
    <property type="entry name" value="Cas1"/>
    <property type="match status" value="1"/>
</dbReference>
<sequence>MTKGWRVIDCTAMTGKLTYKRGQLVVEHHDTETRIPLADTAVLLLGMQTTVSTALLQQLAVFDVEVLICQWNEIPIAALQPWNKPNTRSAARQTAQQEMSIPARKAAWKQIIQAKILGQSHVLDMLELDGGQLLRSLATQVRSGDPNNIEGQAAREYWHHMFPEEQFRRFPGYGEGRNTQLDYAYTILRGFLIKSICTAGLSPTIGIHHHSASNYFCLADDLIEPFRPAIDYGISQLPDEPLDSEIKQQIVFVVNSQFNPKGLTIPSLADEFCGQYAQYCEGWLDKLPVPVFGKGEKNGKR</sequence>
<dbReference type="NCBIfam" id="TIGR00287">
    <property type="entry name" value="cas1"/>
    <property type="match status" value="1"/>
</dbReference>
<organism evidence="11 12">
    <name type="scientific">Bifidobacterium catenulatum subsp. kashiwanohense</name>
    <dbReference type="NCBI Taxonomy" id="630129"/>
    <lineage>
        <taxon>Bacteria</taxon>
        <taxon>Bacillati</taxon>
        <taxon>Actinomycetota</taxon>
        <taxon>Actinomycetes</taxon>
        <taxon>Bifidobacteriales</taxon>
        <taxon>Bifidobacteriaceae</taxon>
        <taxon>Bifidobacterium</taxon>
    </lineage>
</organism>
<evidence type="ECO:0000256" key="5">
    <source>
        <dbReference type="ARBA" id="ARBA00022842"/>
    </source>
</evidence>
<evidence type="ECO:0000256" key="8">
    <source>
        <dbReference type="ARBA" id="ARBA00023211"/>
    </source>
</evidence>